<evidence type="ECO:0000313" key="2">
    <source>
        <dbReference type="Proteomes" id="UP000294419"/>
    </source>
</evidence>
<dbReference type="Proteomes" id="UP000294419">
    <property type="component" value="Chromosome"/>
</dbReference>
<evidence type="ECO:0000313" key="1">
    <source>
        <dbReference type="EMBL" id="QBO59621.1"/>
    </source>
</evidence>
<gene>
    <name evidence="1" type="ORF">NBC122_02820</name>
</gene>
<name>A0A4P6ZIJ6_9FLAO</name>
<protein>
    <submittedName>
        <fullName evidence="1">Uncharacterized protein</fullName>
    </submittedName>
</protein>
<sequence length="365" mass="42400">MRDRRKGGLSHEIYEEFIDSIKSLPPLHLIQQSDFLIFEKFKLSDISETDHQNLIKEVMRRGILDSKKCWHPDANTDTCNLDENGNIVISAAHSLQNNGILSTIAEHGHVMSYAFDKSEIEGSRLGRNLASIFWGFCNKHDAIFYPIETNPYNNTAEQNFLFAYRAFVVSSHKKLEVSTWINYGEQSENDILQNKKIFDDAILNKNYSVIKTEVIELELFYPIAVSSSFYLDYDFNGNLIPHSDDRMEDIYITLFPTANNKTLFLVSYFEQDSHLYKNLVTQLKERDNLKSDISILIAAHTENVYFNPIYYKTFIDQHSEDILKLIHETQFDFARIDENGNVTNNISLTPNNYLNNIYNVNFFGY</sequence>
<reference evidence="1 2" key="1">
    <citation type="submission" date="2019-03" db="EMBL/GenBank/DDBJ databases">
        <authorList>
            <person name="Kim H."/>
            <person name="Yu S.-M."/>
        </authorList>
    </citation>
    <scope>NUCLEOTIDE SEQUENCE [LARGE SCALE GENOMIC DNA]</scope>
    <source>
        <strain evidence="1 2">NBC122</strain>
    </source>
</reference>
<dbReference type="KEGG" id="csal:NBC122_02820"/>
<keyword evidence="2" id="KW-1185">Reference proteome</keyword>
<dbReference type="EMBL" id="CP037954">
    <property type="protein sequence ID" value="QBO59621.1"/>
    <property type="molecule type" value="Genomic_DNA"/>
</dbReference>
<proteinExistence type="predicted"/>
<organism evidence="1 2">
    <name type="scientific">Chryseobacterium salivictor</name>
    <dbReference type="NCBI Taxonomy" id="2547600"/>
    <lineage>
        <taxon>Bacteria</taxon>
        <taxon>Pseudomonadati</taxon>
        <taxon>Bacteroidota</taxon>
        <taxon>Flavobacteriia</taxon>
        <taxon>Flavobacteriales</taxon>
        <taxon>Weeksellaceae</taxon>
        <taxon>Chryseobacterium group</taxon>
        <taxon>Chryseobacterium</taxon>
    </lineage>
</organism>
<accession>A0A4P6ZIJ6</accession>
<dbReference type="AlphaFoldDB" id="A0A4P6ZIJ6"/>